<proteinExistence type="predicted"/>
<dbReference type="GO" id="GO:0016787">
    <property type="term" value="F:hydrolase activity"/>
    <property type="evidence" value="ECO:0007669"/>
    <property type="project" value="UniProtKB-KW"/>
</dbReference>
<dbReference type="SUPFAM" id="SSF53474">
    <property type="entry name" value="alpha/beta-Hydrolases"/>
    <property type="match status" value="1"/>
</dbReference>
<reference evidence="3" key="1">
    <citation type="journal article" date="2019" name="Int. J. Syst. Evol. Microbiol.">
        <title>The Global Catalogue of Microorganisms (GCM) 10K type strain sequencing project: providing services to taxonomists for standard genome sequencing and annotation.</title>
        <authorList>
            <consortium name="The Broad Institute Genomics Platform"/>
            <consortium name="The Broad Institute Genome Sequencing Center for Infectious Disease"/>
            <person name="Wu L."/>
            <person name="Ma J."/>
        </authorList>
    </citation>
    <scope>NUCLEOTIDE SEQUENCE [LARGE SCALE GENOMIC DNA]</scope>
    <source>
        <strain evidence="3">JCM 31696</strain>
    </source>
</reference>
<comment type="caution">
    <text evidence="2">The sequence shown here is derived from an EMBL/GenBank/DDBJ whole genome shotgun (WGS) entry which is preliminary data.</text>
</comment>
<feature type="non-terminal residue" evidence="2">
    <location>
        <position position="1"/>
    </location>
</feature>
<name>A0ABW3CCQ3_9ACTN</name>
<accession>A0ABW3CCQ3</accession>
<gene>
    <name evidence="2" type="ORF">ACFQ07_05675</name>
</gene>
<dbReference type="Proteomes" id="UP001597083">
    <property type="component" value="Unassembled WGS sequence"/>
</dbReference>
<evidence type="ECO:0000313" key="2">
    <source>
        <dbReference type="EMBL" id="MFD0851697.1"/>
    </source>
</evidence>
<sequence length="104" mass="11377">ANPARYARRSSPPLLILHGQDDPLVPEHQSALLFDAIRDAGGRARFHSIPGVGHEYPYVTDPSRAKDQTVRWTRDGEDGTVPDAPAPTWETIETFIAEALSSGD</sequence>
<dbReference type="Gene3D" id="3.40.50.1820">
    <property type="entry name" value="alpha/beta hydrolase"/>
    <property type="match status" value="1"/>
</dbReference>
<organism evidence="2 3">
    <name type="scientific">Actinomadura adrarensis</name>
    <dbReference type="NCBI Taxonomy" id="1819600"/>
    <lineage>
        <taxon>Bacteria</taxon>
        <taxon>Bacillati</taxon>
        <taxon>Actinomycetota</taxon>
        <taxon>Actinomycetes</taxon>
        <taxon>Streptosporangiales</taxon>
        <taxon>Thermomonosporaceae</taxon>
        <taxon>Actinomadura</taxon>
    </lineage>
</organism>
<keyword evidence="2" id="KW-0378">Hydrolase</keyword>
<dbReference type="Pfam" id="PF00326">
    <property type="entry name" value="Peptidase_S9"/>
    <property type="match status" value="1"/>
</dbReference>
<dbReference type="InterPro" id="IPR029058">
    <property type="entry name" value="AB_hydrolase_fold"/>
</dbReference>
<protein>
    <submittedName>
        <fullName evidence="2">Alpha/beta hydrolase family protein</fullName>
        <ecNumber evidence="2">3.4.-.-</ecNumber>
    </submittedName>
</protein>
<evidence type="ECO:0000259" key="1">
    <source>
        <dbReference type="Pfam" id="PF00326"/>
    </source>
</evidence>
<dbReference type="InterPro" id="IPR001375">
    <property type="entry name" value="Peptidase_S9_cat"/>
</dbReference>
<feature type="domain" description="Peptidase S9 prolyl oligopeptidase catalytic" evidence="1">
    <location>
        <begin position="3"/>
        <end position="72"/>
    </location>
</feature>
<evidence type="ECO:0000313" key="3">
    <source>
        <dbReference type="Proteomes" id="UP001597083"/>
    </source>
</evidence>
<dbReference type="EMBL" id="JBHTIR010000702">
    <property type="protein sequence ID" value="MFD0851697.1"/>
    <property type="molecule type" value="Genomic_DNA"/>
</dbReference>
<keyword evidence="3" id="KW-1185">Reference proteome</keyword>
<dbReference type="EC" id="3.4.-.-" evidence="2"/>